<sequence>MDTVREVGKASRQRRGDTLWPWLFGFALLAATLLLAGLGEARAADEAGTEVEEDLAAMGETAREKRAKDGPVAKGIRVEGGASYVAPAAVSGAKMAAWREEAKVSYDTGPVAVDLGYAGTSYDFSRTGRLPFGGEAPFDALHKWNAGVTVKGGLWPGGSGFVGLRGNLGYARDPGEGLVGASALAGLIIPLGSQWAVTAGGGVSYDRVQTRFVPVAGLRYACAAVPELTVDIGFPRTEVAWRGGTWWGLRLTGSVDGGTYKLADDSPAAPDGYVSLFSARAGAWLDLRPAAGLSVSLGALYALPGTMTFYRESGSRIKEYGVGGAPGGAARLRYEF</sequence>
<evidence type="ECO:0000313" key="1">
    <source>
        <dbReference type="EMBL" id="EHJ48651.1"/>
    </source>
</evidence>
<protein>
    <submittedName>
        <fullName evidence="1">Uncharacterized protein</fullName>
    </submittedName>
</protein>
<dbReference type="OrthoDB" id="5444716at2"/>
<organism evidence="1 2">
    <name type="scientific">Solidesulfovibrio carbinoliphilus subsp. oakridgensis</name>
    <dbReference type="NCBI Taxonomy" id="694327"/>
    <lineage>
        <taxon>Bacteria</taxon>
        <taxon>Pseudomonadati</taxon>
        <taxon>Thermodesulfobacteriota</taxon>
        <taxon>Desulfovibrionia</taxon>
        <taxon>Desulfovibrionales</taxon>
        <taxon>Desulfovibrionaceae</taxon>
        <taxon>Solidesulfovibrio</taxon>
    </lineage>
</organism>
<proteinExistence type="predicted"/>
<dbReference type="HOGENOM" id="CLU_843930_0_0_7"/>
<dbReference type="AlphaFoldDB" id="G7Q9L1"/>
<keyword evidence="2" id="KW-1185">Reference proteome</keyword>
<name>G7Q9L1_9BACT</name>
<dbReference type="Proteomes" id="UP000004662">
    <property type="component" value="Chromosome"/>
</dbReference>
<dbReference type="STRING" id="694327.DFW101_2647"/>
<gene>
    <name evidence="1" type="ORF">DFW101_2647</name>
</gene>
<dbReference type="EMBL" id="CM001368">
    <property type="protein sequence ID" value="EHJ48651.1"/>
    <property type="molecule type" value="Genomic_DNA"/>
</dbReference>
<reference evidence="2" key="1">
    <citation type="journal article" date="2015" name="Genome Announc.">
        <title>High-Quality Draft Genome Sequence of Desulfovibrio carbinoliphilus FW-101-2B, an Organic Acid-Oxidizing Sulfate-Reducing Bacterium Isolated from Uranium(VI)-Contaminated Groundwater.</title>
        <authorList>
            <person name="Ramsay B.D."/>
            <person name="Hwang C."/>
            <person name="Woo H.L."/>
            <person name="Carroll S.L."/>
            <person name="Lucas S."/>
            <person name="Han J."/>
            <person name="Lapidus A.L."/>
            <person name="Cheng J.F."/>
            <person name="Goodwin L.A."/>
            <person name="Pitluck S."/>
            <person name="Peters L."/>
            <person name="Chertkov O."/>
            <person name="Held B."/>
            <person name="Detter J.C."/>
            <person name="Han C.S."/>
            <person name="Tapia R."/>
            <person name="Land M.L."/>
            <person name="Hauser L.J."/>
            <person name="Kyrpides N.C."/>
            <person name="Ivanova N.N."/>
            <person name="Mikhailova N."/>
            <person name="Pagani I."/>
            <person name="Woyke T."/>
            <person name="Arkin A.P."/>
            <person name="Dehal P."/>
            <person name="Chivian D."/>
            <person name="Criddle C.S."/>
            <person name="Wu W."/>
            <person name="Chakraborty R."/>
            <person name="Hazen T.C."/>
            <person name="Fields M.W."/>
        </authorList>
    </citation>
    <scope>NUCLEOTIDE SEQUENCE [LARGE SCALE GENOMIC DNA]</scope>
    <source>
        <strain evidence="2">FW-101-2B</strain>
    </source>
</reference>
<accession>G7Q9L1</accession>
<dbReference type="eggNOG" id="ENOG503322D">
    <property type="taxonomic scope" value="Bacteria"/>
</dbReference>
<evidence type="ECO:0000313" key="2">
    <source>
        <dbReference type="Proteomes" id="UP000004662"/>
    </source>
</evidence>